<reference evidence="2 3" key="1">
    <citation type="submission" date="2024-01" db="EMBL/GenBank/DDBJ databases">
        <title>Characterization of Pseudomonas viridiflava in Georgia, USA.</title>
        <authorList>
            <person name="Zhao M."/>
            <person name="Dutta B."/>
        </authorList>
    </citation>
    <scope>NUCLEOTIDE SEQUENCE [LARGE SCALE GENOMIC DNA]</scope>
    <source>
        <strain evidence="2 3">21GA0539</strain>
    </source>
</reference>
<organism evidence="2 3">
    <name type="scientific">Pseudomonas viridiflava</name>
    <name type="common">Phytomonas viridiflava</name>
    <dbReference type="NCBI Taxonomy" id="33069"/>
    <lineage>
        <taxon>Bacteria</taxon>
        <taxon>Pseudomonadati</taxon>
        <taxon>Pseudomonadota</taxon>
        <taxon>Gammaproteobacteria</taxon>
        <taxon>Pseudomonadales</taxon>
        <taxon>Pseudomonadaceae</taxon>
        <taxon>Pseudomonas</taxon>
    </lineage>
</organism>
<comment type="caution">
    <text evidence="2">The sequence shown here is derived from an EMBL/GenBank/DDBJ whole genome shotgun (WGS) entry which is preliminary data.</text>
</comment>
<gene>
    <name evidence="2" type="ORF">V2I87_14815</name>
</gene>
<name>A0ABU7N8X1_PSEVI</name>
<keyword evidence="1" id="KW-0472">Membrane</keyword>
<evidence type="ECO:0000313" key="3">
    <source>
        <dbReference type="Proteomes" id="UP001343600"/>
    </source>
</evidence>
<proteinExistence type="predicted"/>
<dbReference type="EMBL" id="JAZEIP010000023">
    <property type="protein sequence ID" value="MEE4041368.1"/>
    <property type="molecule type" value="Genomic_DNA"/>
</dbReference>
<evidence type="ECO:0000313" key="2">
    <source>
        <dbReference type="EMBL" id="MEE4041368.1"/>
    </source>
</evidence>
<feature type="transmembrane region" description="Helical" evidence="1">
    <location>
        <begin position="63"/>
        <end position="87"/>
    </location>
</feature>
<evidence type="ECO:0000256" key="1">
    <source>
        <dbReference type="SAM" id="Phobius"/>
    </source>
</evidence>
<keyword evidence="1" id="KW-0812">Transmembrane</keyword>
<sequence>MDSWVNRIYLTVPLLLVLFGGRKLARLVIVIYPVISATFLIIRYRYLRKLTSDEQRHVFPQSYIYTGAALSLIILLITAVSGLMLLFDFINSKF</sequence>
<protein>
    <submittedName>
        <fullName evidence="2">Uncharacterized protein</fullName>
    </submittedName>
</protein>
<dbReference type="Proteomes" id="UP001343600">
    <property type="component" value="Unassembled WGS sequence"/>
</dbReference>
<keyword evidence="1" id="KW-1133">Transmembrane helix</keyword>
<keyword evidence="3" id="KW-1185">Reference proteome</keyword>
<dbReference type="RefSeq" id="WP_163034799.1">
    <property type="nucleotide sequence ID" value="NZ_JAZEIH010000026.1"/>
</dbReference>
<feature type="transmembrane region" description="Helical" evidence="1">
    <location>
        <begin position="24"/>
        <end position="42"/>
    </location>
</feature>
<accession>A0ABU7N8X1</accession>